<reference evidence="1 2" key="1">
    <citation type="submission" date="2016-10" db="EMBL/GenBank/DDBJ databases">
        <authorList>
            <person name="de Groot N.N."/>
        </authorList>
    </citation>
    <scope>NUCLEOTIDE SEQUENCE [LARGE SCALE GENOMIC DNA]</scope>
    <source>
        <strain evidence="2">DSM 938 / 37b4</strain>
    </source>
</reference>
<accession>A0A1G7C4V8</accession>
<dbReference type="Proteomes" id="UP000183812">
    <property type="component" value="Unassembled WGS sequence"/>
</dbReference>
<evidence type="ECO:0000313" key="2">
    <source>
        <dbReference type="Proteomes" id="UP000183812"/>
    </source>
</evidence>
<proteinExistence type="predicted"/>
<dbReference type="EMBL" id="FNAY01000001">
    <property type="protein sequence ID" value="SDE33706.1"/>
    <property type="molecule type" value="Genomic_DNA"/>
</dbReference>
<organism evidence="1 2">
    <name type="scientific">Rhodobacter capsulatus</name>
    <name type="common">Rhodopseudomonas capsulata</name>
    <dbReference type="NCBI Taxonomy" id="1061"/>
    <lineage>
        <taxon>Bacteria</taxon>
        <taxon>Pseudomonadati</taxon>
        <taxon>Pseudomonadota</taxon>
        <taxon>Alphaproteobacteria</taxon>
        <taxon>Rhodobacterales</taxon>
        <taxon>Rhodobacter group</taxon>
        <taxon>Rhodobacter</taxon>
    </lineage>
</organism>
<dbReference type="AlphaFoldDB" id="A0A1G7C4V8"/>
<sequence length="165" mass="17991">MRTRSPSIREREKVFATTLALWAIDPETGQSDWPFEEFIASNGLPAKDVTTAIDRLARAGWINQHRGEDGGMVLRLTWPTFNEWHPDFEPNNRLAAITISAAMEDLTALDGVPEEFVLAGALTAVACAIAARHGPAEAARRLRDLALFWDDPEAWANAPAGPSGG</sequence>
<evidence type="ECO:0000313" key="1">
    <source>
        <dbReference type="EMBL" id="SDE33706.1"/>
    </source>
</evidence>
<name>A0A1G7C4V8_RHOCA</name>
<protein>
    <submittedName>
        <fullName evidence="1">Uncharacterized protein</fullName>
    </submittedName>
</protein>
<gene>
    <name evidence="1" type="ORF">SAMN04244550_00146</name>
</gene>